<dbReference type="Proteomes" id="UP000295777">
    <property type="component" value="Unassembled WGS sequence"/>
</dbReference>
<evidence type="ECO:0000256" key="12">
    <source>
        <dbReference type="RuleBase" id="RU004253"/>
    </source>
</evidence>
<keyword evidence="4 10" id="KW-0479">Metal-binding</keyword>
<dbReference type="RefSeq" id="WP_243644830.1">
    <property type="nucleotide sequence ID" value="NZ_SMFV01000001.1"/>
</dbReference>
<feature type="binding site" evidence="10">
    <location>
        <position position="180"/>
    </location>
    <ligand>
        <name>2-[(2R,5Z)-2-carboxy-4-methylthiazol-5(2H)-ylidene]ethyl phosphate</name>
        <dbReference type="ChEBI" id="CHEBI:62899"/>
    </ligand>
</feature>
<evidence type="ECO:0000256" key="11">
    <source>
        <dbReference type="RuleBase" id="RU003826"/>
    </source>
</evidence>
<comment type="similarity">
    <text evidence="10 11">Belongs to the thiamine-phosphate synthase family.</text>
</comment>
<comment type="catalytic activity">
    <reaction evidence="9 10 11">
        <text>2-[(2R,5Z)-2-carboxy-4-methylthiazol-5(2H)-ylidene]ethyl phosphate + 4-amino-2-methyl-5-(diphosphooxymethyl)pyrimidine + 2 H(+) = thiamine phosphate + CO2 + diphosphate</text>
        <dbReference type="Rhea" id="RHEA:47844"/>
        <dbReference type="ChEBI" id="CHEBI:15378"/>
        <dbReference type="ChEBI" id="CHEBI:16526"/>
        <dbReference type="ChEBI" id="CHEBI:33019"/>
        <dbReference type="ChEBI" id="CHEBI:37575"/>
        <dbReference type="ChEBI" id="CHEBI:57841"/>
        <dbReference type="ChEBI" id="CHEBI:62899"/>
        <dbReference type="EC" id="2.5.1.3"/>
    </reaction>
</comment>
<feature type="binding site" evidence="10">
    <location>
        <begin position="51"/>
        <end position="55"/>
    </location>
    <ligand>
        <name>4-amino-2-methyl-5-(diphosphooxymethyl)pyrimidine</name>
        <dbReference type="ChEBI" id="CHEBI:57841"/>
    </ligand>
</feature>
<accession>A0A4R1GPV7</accession>
<comment type="catalytic activity">
    <reaction evidence="8 10 11">
        <text>2-(2-carboxy-4-methylthiazol-5-yl)ethyl phosphate + 4-amino-2-methyl-5-(diphosphooxymethyl)pyrimidine + 2 H(+) = thiamine phosphate + CO2 + diphosphate</text>
        <dbReference type="Rhea" id="RHEA:47848"/>
        <dbReference type="ChEBI" id="CHEBI:15378"/>
        <dbReference type="ChEBI" id="CHEBI:16526"/>
        <dbReference type="ChEBI" id="CHEBI:33019"/>
        <dbReference type="ChEBI" id="CHEBI:37575"/>
        <dbReference type="ChEBI" id="CHEBI:57841"/>
        <dbReference type="ChEBI" id="CHEBI:62890"/>
        <dbReference type="EC" id="2.5.1.3"/>
    </reaction>
</comment>
<dbReference type="InterPro" id="IPR022998">
    <property type="entry name" value="ThiamineP_synth_TenI"/>
</dbReference>
<dbReference type="EMBL" id="SMFV01000001">
    <property type="protein sequence ID" value="TCK06532.1"/>
    <property type="molecule type" value="Genomic_DNA"/>
</dbReference>
<dbReference type="GO" id="GO:0004789">
    <property type="term" value="F:thiamine-phosphate diphosphorylase activity"/>
    <property type="evidence" value="ECO:0007669"/>
    <property type="project" value="UniProtKB-UniRule"/>
</dbReference>
<evidence type="ECO:0000256" key="2">
    <source>
        <dbReference type="ARBA" id="ARBA00005165"/>
    </source>
</evidence>
<feature type="binding site" evidence="10">
    <location>
        <position position="152"/>
    </location>
    <ligand>
        <name>4-amino-2-methyl-5-(diphosphooxymethyl)pyrimidine</name>
        <dbReference type="ChEBI" id="CHEBI:57841"/>
    </ligand>
</feature>
<comment type="caution">
    <text evidence="10">Lacks conserved residue(s) required for the propagation of feature annotation.</text>
</comment>
<dbReference type="GO" id="GO:0000287">
    <property type="term" value="F:magnesium ion binding"/>
    <property type="evidence" value="ECO:0007669"/>
    <property type="project" value="UniProtKB-UniRule"/>
</dbReference>
<keyword evidence="3 10" id="KW-0808">Transferase</keyword>
<proteinExistence type="inferred from homology"/>
<dbReference type="GO" id="GO:0005737">
    <property type="term" value="C:cytoplasm"/>
    <property type="evidence" value="ECO:0007669"/>
    <property type="project" value="TreeGrafter"/>
</dbReference>
<evidence type="ECO:0000256" key="5">
    <source>
        <dbReference type="ARBA" id="ARBA00022842"/>
    </source>
</evidence>
<protein>
    <recommendedName>
        <fullName evidence="10">Thiamine-phosphate synthase</fullName>
        <shortName evidence="10">TP synthase</shortName>
        <shortName evidence="10">TPS</shortName>
        <ecNumber evidence="10">2.5.1.3</ecNumber>
    </recommendedName>
    <alternativeName>
        <fullName evidence="10">Thiamine-phosphate pyrophosphorylase</fullName>
        <shortName evidence="10">TMP pyrophosphorylase</shortName>
        <shortName evidence="10">TMP-PPase</shortName>
    </alternativeName>
</protein>
<sequence length="228" mass="24749">MKNQKKEESLLKISEKIDLSLYVITDERFLDLTNIYEAVEKAILGGATVVQYRAKKKTAKEMFQEALIVREVTKRYGVTFIVNDRLDLALAVGADGVHVGQDDLPVKAIRAIAPSSFVVGLSTHNLEQVKKANSEGLADYIGFGPVYPTTTKENPDPVTGVGALCEAVKESKLPVVAIGGINPNNIAPVLKCKPAGIAVVRAAFEEGDPEENVSKLRRKIEAFRTVGE</sequence>
<dbReference type="Pfam" id="PF02581">
    <property type="entry name" value="TMP-TENI"/>
    <property type="match status" value="1"/>
</dbReference>
<evidence type="ECO:0000313" key="15">
    <source>
        <dbReference type="Proteomes" id="UP000295777"/>
    </source>
</evidence>
<comment type="pathway">
    <text evidence="2 10 12">Cofactor biosynthesis; thiamine diphosphate biosynthesis; thiamine phosphate from 4-amino-2-methyl-5-diphosphomethylpyrimidine and 4-methyl-5-(2-phosphoethyl)-thiazole: step 1/1.</text>
</comment>
<dbReference type="UniPathway" id="UPA00060">
    <property type="reaction ID" value="UER00141"/>
</dbReference>
<feature type="binding site" evidence="10">
    <location>
        <position position="83"/>
    </location>
    <ligand>
        <name>4-amino-2-methyl-5-(diphosphooxymethyl)pyrimidine</name>
        <dbReference type="ChEBI" id="CHEBI:57841"/>
    </ligand>
</feature>
<comment type="function">
    <text evidence="1 10">Condenses 4-methyl-5-(beta-hydroxyethyl)thiazole monophosphate (THZ-P) and 2-methyl-4-amino-5-hydroxymethyl pyrimidine pyrophosphate (HMP-PP) to form thiamine monophosphate (TMP).</text>
</comment>
<dbReference type="InterPro" id="IPR034291">
    <property type="entry name" value="TMP_synthase"/>
</dbReference>
<evidence type="ECO:0000313" key="14">
    <source>
        <dbReference type="EMBL" id="TCK06532.1"/>
    </source>
</evidence>
<dbReference type="FunFam" id="3.20.20.70:FF:000096">
    <property type="entry name" value="Thiamine-phosphate synthase"/>
    <property type="match status" value="1"/>
</dbReference>
<dbReference type="InterPro" id="IPR013785">
    <property type="entry name" value="Aldolase_TIM"/>
</dbReference>
<dbReference type="GO" id="GO:0009229">
    <property type="term" value="P:thiamine diphosphate biosynthetic process"/>
    <property type="evidence" value="ECO:0007669"/>
    <property type="project" value="UniProtKB-UniRule"/>
</dbReference>
<keyword evidence="5 10" id="KW-0460">Magnesium</keyword>
<dbReference type="HAMAP" id="MF_00097">
    <property type="entry name" value="TMP_synthase"/>
    <property type="match status" value="1"/>
</dbReference>
<evidence type="ECO:0000256" key="1">
    <source>
        <dbReference type="ARBA" id="ARBA00003814"/>
    </source>
</evidence>
<gene>
    <name evidence="10" type="primary">thiE</name>
    <name evidence="14" type="ORF">CLV27_0333</name>
</gene>
<evidence type="ECO:0000256" key="3">
    <source>
        <dbReference type="ARBA" id="ARBA00022679"/>
    </source>
</evidence>
<comment type="catalytic activity">
    <reaction evidence="7 10 11">
        <text>4-methyl-5-(2-phosphooxyethyl)-thiazole + 4-amino-2-methyl-5-(diphosphooxymethyl)pyrimidine + H(+) = thiamine phosphate + diphosphate</text>
        <dbReference type="Rhea" id="RHEA:22328"/>
        <dbReference type="ChEBI" id="CHEBI:15378"/>
        <dbReference type="ChEBI" id="CHEBI:33019"/>
        <dbReference type="ChEBI" id="CHEBI:37575"/>
        <dbReference type="ChEBI" id="CHEBI:57841"/>
        <dbReference type="ChEBI" id="CHEBI:58296"/>
        <dbReference type="EC" id="2.5.1.3"/>
    </reaction>
</comment>
<evidence type="ECO:0000256" key="4">
    <source>
        <dbReference type="ARBA" id="ARBA00022723"/>
    </source>
</evidence>
<feature type="binding site" evidence="10">
    <location>
        <position position="103"/>
    </location>
    <ligand>
        <name>Mg(2+)</name>
        <dbReference type="ChEBI" id="CHEBI:18420"/>
    </ligand>
</feature>
<comment type="cofactor">
    <cofactor evidence="10">
        <name>Mg(2+)</name>
        <dbReference type="ChEBI" id="CHEBI:18420"/>
    </cofactor>
    <text evidence="10">Binds 1 Mg(2+) ion per subunit.</text>
</comment>
<comment type="caution">
    <text evidence="14">The sequence shown here is derived from an EMBL/GenBank/DDBJ whole genome shotgun (WGS) entry which is preliminary data.</text>
</comment>
<dbReference type="PANTHER" id="PTHR20857:SF23">
    <property type="entry name" value="THIAMINE BIOSYNTHETIC BIFUNCTIONAL ENZYME"/>
    <property type="match status" value="1"/>
</dbReference>
<evidence type="ECO:0000256" key="7">
    <source>
        <dbReference type="ARBA" id="ARBA00047334"/>
    </source>
</evidence>
<evidence type="ECO:0000256" key="8">
    <source>
        <dbReference type="ARBA" id="ARBA00047851"/>
    </source>
</evidence>
<name>A0A4R1GPV7_9BACT</name>
<dbReference type="PANTHER" id="PTHR20857">
    <property type="entry name" value="THIAMINE-PHOSPHATE PYROPHOSPHORYLASE"/>
    <property type="match status" value="1"/>
</dbReference>
<feature type="binding site" evidence="10">
    <location>
        <position position="84"/>
    </location>
    <ligand>
        <name>Mg(2+)</name>
        <dbReference type="ChEBI" id="CHEBI:18420"/>
    </ligand>
</feature>
<feature type="domain" description="Thiamine phosphate synthase/TenI" evidence="13">
    <location>
        <begin position="21"/>
        <end position="202"/>
    </location>
</feature>
<feature type="binding site" evidence="10">
    <location>
        <position position="122"/>
    </location>
    <ligand>
        <name>4-amino-2-methyl-5-(diphosphooxymethyl)pyrimidine</name>
        <dbReference type="ChEBI" id="CHEBI:57841"/>
    </ligand>
</feature>
<dbReference type="AlphaFoldDB" id="A0A4R1GPV7"/>
<dbReference type="InterPro" id="IPR036206">
    <property type="entry name" value="ThiamineP_synth_sf"/>
</dbReference>
<dbReference type="EC" id="2.5.1.3" evidence="10"/>
<keyword evidence="6 10" id="KW-0784">Thiamine biosynthesis</keyword>
<evidence type="ECO:0000259" key="13">
    <source>
        <dbReference type="Pfam" id="PF02581"/>
    </source>
</evidence>
<dbReference type="CDD" id="cd00564">
    <property type="entry name" value="TMP_TenI"/>
    <property type="match status" value="1"/>
</dbReference>
<evidence type="ECO:0000256" key="6">
    <source>
        <dbReference type="ARBA" id="ARBA00022977"/>
    </source>
</evidence>
<evidence type="ECO:0000256" key="10">
    <source>
        <dbReference type="HAMAP-Rule" id="MF_00097"/>
    </source>
</evidence>
<keyword evidence="15" id="KW-1185">Reference proteome</keyword>
<evidence type="ECO:0000256" key="9">
    <source>
        <dbReference type="ARBA" id="ARBA00047883"/>
    </source>
</evidence>
<dbReference type="NCBIfam" id="TIGR00693">
    <property type="entry name" value="thiE"/>
    <property type="match status" value="1"/>
</dbReference>
<dbReference type="Gene3D" id="3.20.20.70">
    <property type="entry name" value="Aldolase class I"/>
    <property type="match status" value="1"/>
</dbReference>
<dbReference type="SUPFAM" id="SSF51391">
    <property type="entry name" value="Thiamin phosphate synthase"/>
    <property type="match status" value="1"/>
</dbReference>
<reference evidence="14 15" key="1">
    <citation type="submission" date="2019-03" db="EMBL/GenBank/DDBJ databases">
        <title>Genomic Encyclopedia of Archaeal and Bacterial Type Strains, Phase II (KMG-II): from individual species to whole genera.</title>
        <authorList>
            <person name="Goeker M."/>
        </authorList>
    </citation>
    <scope>NUCLEOTIDE SEQUENCE [LARGE SCALE GENOMIC DNA]</scope>
    <source>
        <strain evidence="14 15">DSM 24425</strain>
    </source>
</reference>
<dbReference type="GO" id="GO:0009228">
    <property type="term" value="P:thiamine biosynthetic process"/>
    <property type="evidence" value="ECO:0007669"/>
    <property type="project" value="UniProtKB-KW"/>
</dbReference>
<organism evidence="14 15">
    <name type="scientific">Phorcysia thermohydrogeniphila</name>
    <dbReference type="NCBI Taxonomy" id="936138"/>
    <lineage>
        <taxon>Bacteria</taxon>
        <taxon>Pseudomonadati</taxon>
        <taxon>Aquificota</taxon>
        <taxon>Aquificia</taxon>
        <taxon>Desulfurobacteriales</taxon>
        <taxon>Desulfurobacteriaceae</taxon>
        <taxon>Phorcysia</taxon>
    </lineage>
</organism>
<feature type="binding site" evidence="10">
    <location>
        <begin position="149"/>
        <end position="151"/>
    </location>
    <ligand>
        <name>2-[(2R,5Z)-2-carboxy-4-methylthiazol-5(2H)-ylidene]ethyl phosphate</name>
        <dbReference type="ChEBI" id="CHEBI:62899"/>
    </ligand>
</feature>